<keyword evidence="3" id="KW-1185">Reference proteome</keyword>
<dbReference type="Pfam" id="PF24221">
    <property type="entry name" value="Fn3_nematode"/>
    <property type="match status" value="1"/>
</dbReference>
<evidence type="ECO:0000259" key="2">
    <source>
        <dbReference type="Pfam" id="PF24221"/>
    </source>
</evidence>
<dbReference type="AlphaFoldDB" id="A0A1I8B9F4"/>
<evidence type="ECO:0000313" key="4">
    <source>
        <dbReference type="WBParaSite" id="MhA1_Contig1695.frz3.gene11"/>
    </source>
</evidence>
<evidence type="ECO:0000313" key="3">
    <source>
        <dbReference type="Proteomes" id="UP000095281"/>
    </source>
</evidence>
<organism evidence="3 4">
    <name type="scientific">Meloidogyne hapla</name>
    <name type="common">Root-knot nematode worm</name>
    <dbReference type="NCBI Taxonomy" id="6305"/>
    <lineage>
        <taxon>Eukaryota</taxon>
        <taxon>Metazoa</taxon>
        <taxon>Ecdysozoa</taxon>
        <taxon>Nematoda</taxon>
        <taxon>Chromadorea</taxon>
        <taxon>Rhabditida</taxon>
        <taxon>Tylenchina</taxon>
        <taxon>Tylenchomorpha</taxon>
        <taxon>Tylenchoidea</taxon>
        <taxon>Meloidogynidae</taxon>
        <taxon>Meloidogyninae</taxon>
        <taxon>Meloidogyne</taxon>
    </lineage>
</organism>
<protein>
    <submittedName>
        <fullName evidence="4">EGF-like domain-containing protein</fullName>
    </submittedName>
</protein>
<accession>A0A1I8B9F4</accession>
<keyword evidence="1" id="KW-0732">Signal</keyword>
<feature type="signal peptide" evidence="1">
    <location>
        <begin position="1"/>
        <end position="20"/>
    </location>
</feature>
<feature type="domain" description="Fibronectin type-III" evidence="2">
    <location>
        <begin position="281"/>
        <end position="371"/>
    </location>
</feature>
<name>A0A1I8B9F4_MELHA</name>
<reference evidence="4" key="1">
    <citation type="submission" date="2016-11" db="UniProtKB">
        <authorList>
            <consortium name="WormBaseParasite"/>
        </authorList>
    </citation>
    <scope>IDENTIFICATION</scope>
</reference>
<dbReference type="Proteomes" id="UP000095281">
    <property type="component" value="Unplaced"/>
</dbReference>
<dbReference type="WBParaSite" id="MhA1_Contig1695.frz3.gene11">
    <property type="protein sequence ID" value="MhA1_Contig1695.frz3.gene11"/>
    <property type="gene ID" value="MhA1_Contig1695.frz3.gene11"/>
</dbReference>
<evidence type="ECO:0000256" key="1">
    <source>
        <dbReference type="SAM" id="SignalP"/>
    </source>
</evidence>
<feature type="chain" id="PRO_5009315573" evidence="1">
    <location>
        <begin position="21"/>
        <end position="412"/>
    </location>
</feature>
<proteinExistence type="predicted"/>
<dbReference type="InterPro" id="IPR057131">
    <property type="entry name" value="Fn3_nem"/>
</dbReference>
<sequence length="412" mass="47226">MLFKIIIFLFILYFNTNLFALISKRAKCAIQCYKKCSESGTPQAVYCNCPFTENDNCEYINEELLNEKTVENLIEFKSGYKNIRIIWLNVNPVPNAFIYIFEFSVQNTDIPAWIFAGASSSPQINFSIPDACRDYQFRLIIVLRSTDPRMNLIIFRGRQIPVEFPPFVIAEETILLDRPKQSNDGQTLHASISWQNPFGYEETDIYGYSPPTAYPISCQTPEERLSQPRLELIKGGARLHFALPIDALNEKYVLELNHLIYKYQQNLIVKNSPIYNIANEDSSSFINRKIIHSQHIKVPGNITKIELTPQWGIQYGLQICAFYFNENYENLKEINPFNIVPVIPFSCTPCAAPEIKSNEKHQERCIECTKIEQRQSPLLFKNINSPIPVDCIGPICASSNYSSTHFISSGIV</sequence>